<comment type="catalytic activity">
    <reaction evidence="13 15">
        <text>riboflavin + ATP = FMN + ADP + H(+)</text>
        <dbReference type="Rhea" id="RHEA:14357"/>
        <dbReference type="ChEBI" id="CHEBI:15378"/>
        <dbReference type="ChEBI" id="CHEBI:30616"/>
        <dbReference type="ChEBI" id="CHEBI:57986"/>
        <dbReference type="ChEBI" id="CHEBI:58210"/>
        <dbReference type="ChEBI" id="CHEBI:456216"/>
        <dbReference type="EC" id="2.7.1.26"/>
    </reaction>
</comment>
<comment type="catalytic activity">
    <reaction evidence="14 15">
        <text>FMN + ATP + H(+) = FAD + diphosphate</text>
        <dbReference type="Rhea" id="RHEA:17237"/>
        <dbReference type="ChEBI" id="CHEBI:15378"/>
        <dbReference type="ChEBI" id="CHEBI:30616"/>
        <dbReference type="ChEBI" id="CHEBI:33019"/>
        <dbReference type="ChEBI" id="CHEBI:57692"/>
        <dbReference type="ChEBI" id="CHEBI:58210"/>
        <dbReference type="EC" id="2.7.7.2"/>
    </reaction>
</comment>
<dbReference type="NCBIfam" id="NF004162">
    <property type="entry name" value="PRK05627.1-5"/>
    <property type="match status" value="1"/>
</dbReference>
<dbReference type="EC" id="2.7.1.26" evidence="15"/>
<feature type="domain" description="Riboflavin kinase" evidence="16">
    <location>
        <begin position="186"/>
        <end position="312"/>
    </location>
</feature>
<keyword evidence="5 15" id="KW-0288">FMN</keyword>
<dbReference type="GO" id="GO:0009231">
    <property type="term" value="P:riboflavin biosynthetic process"/>
    <property type="evidence" value="ECO:0007669"/>
    <property type="project" value="InterPro"/>
</dbReference>
<keyword evidence="6 15" id="KW-0808">Transferase</keyword>
<dbReference type="NCBIfam" id="TIGR00083">
    <property type="entry name" value="ribF"/>
    <property type="match status" value="1"/>
</dbReference>
<dbReference type="Pfam" id="PF06574">
    <property type="entry name" value="FAD_syn"/>
    <property type="match status" value="1"/>
</dbReference>
<comment type="similarity">
    <text evidence="15">Belongs to the ribF family.</text>
</comment>
<gene>
    <name evidence="17" type="ORF">BK138_07860</name>
</gene>
<evidence type="ECO:0000256" key="14">
    <source>
        <dbReference type="ARBA" id="ARBA00049494"/>
    </source>
</evidence>
<organism evidence="17 18">
    <name type="scientific">Paenibacillus rhizosphaerae</name>
    <dbReference type="NCBI Taxonomy" id="297318"/>
    <lineage>
        <taxon>Bacteria</taxon>
        <taxon>Bacillati</taxon>
        <taxon>Bacillota</taxon>
        <taxon>Bacilli</taxon>
        <taxon>Bacillales</taxon>
        <taxon>Paenibacillaceae</taxon>
        <taxon>Paenibacillus</taxon>
    </lineage>
</organism>
<keyword evidence="12" id="KW-0511">Multifunctional enzyme</keyword>
<dbReference type="AlphaFoldDB" id="A0A1R1F2X8"/>
<dbReference type="GO" id="GO:0003919">
    <property type="term" value="F:FMN adenylyltransferase activity"/>
    <property type="evidence" value="ECO:0007669"/>
    <property type="project" value="UniProtKB-UniRule"/>
</dbReference>
<dbReference type="Proteomes" id="UP000187172">
    <property type="component" value="Unassembled WGS sequence"/>
</dbReference>
<keyword evidence="7 15" id="KW-0548">Nucleotidyltransferase</keyword>
<evidence type="ECO:0000256" key="5">
    <source>
        <dbReference type="ARBA" id="ARBA00022643"/>
    </source>
</evidence>
<dbReference type="InterPro" id="IPR015865">
    <property type="entry name" value="Riboflavin_kinase_bac/euk"/>
</dbReference>
<dbReference type="NCBIfam" id="NF004160">
    <property type="entry name" value="PRK05627.1-3"/>
    <property type="match status" value="1"/>
</dbReference>
<sequence>MKTVYLSYPLPAEVIREHTQPQVAAIGQFDGVHLGHASVISSAVNLAKGKHIPSAVMTFHPHPKDVMKKGDYEGSLTPLQEKQELLAGLGVDIVYVVEFNDSFSHVSPQEFVEGVLFPLGIEAAVVGFDFRFGHKGEGNAEMLRLLGDGRLNVEVIPPFELEGGKVSSTEIRKALQRGDLERAGRLLGRSYRLRGTVVGGEKRGRTIGFPTANLKLDDKFVIPVKGVYAVRAFLNGRIFPGVMNVGVKPTFHENETVPSFEVHLFDFDREIYGEHVSVELVHFIRNERKFPSVPELIAQIQADADRARELLKSGR</sequence>
<evidence type="ECO:0000259" key="16">
    <source>
        <dbReference type="SMART" id="SM00904"/>
    </source>
</evidence>
<dbReference type="Pfam" id="PF01687">
    <property type="entry name" value="Flavokinase"/>
    <property type="match status" value="1"/>
</dbReference>
<dbReference type="SMART" id="SM00904">
    <property type="entry name" value="Flavokinase"/>
    <property type="match status" value="1"/>
</dbReference>
<dbReference type="EC" id="2.7.7.2" evidence="15"/>
<evidence type="ECO:0000256" key="9">
    <source>
        <dbReference type="ARBA" id="ARBA00022777"/>
    </source>
</evidence>
<keyword evidence="4 15" id="KW-0285">Flavoprotein</keyword>
<evidence type="ECO:0000256" key="1">
    <source>
        <dbReference type="ARBA" id="ARBA00002121"/>
    </source>
</evidence>
<evidence type="ECO:0000256" key="13">
    <source>
        <dbReference type="ARBA" id="ARBA00047880"/>
    </source>
</evidence>
<evidence type="ECO:0000256" key="15">
    <source>
        <dbReference type="PIRNR" id="PIRNR004491"/>
    </source>
</evidence>
<proteinExistence type="inferred from homology"/>
<evidence type="ECO:0000313" key="18">
    <source>
        <dbReference type="Proteomes" id="UP000187172"/>
    </source>
</evidence>
<keyword evidence="9 15" id="KW-0418">Kinase</keyword>
<protein>
    <recommendedName>
        <fullName evidence="15">Riboflavin biosynthesis protein</fullName>
    </recommendedName>
    <domain>
        <recommendedName>
            <fullName evidence="15">Riboflavin kinase</fullName>
            <ecNumber evidence="15">2.7.1.26</ecNumber>
        </recommendedName>
        <alternativeName>
            <fullName evidence="15">Flavokinase</fullName>
        </alternativeName>
    </domain>
    <domain>
        <recommendedName>
            <fullName evidence="15">FMN adenylyltransferase</fullName>
            <ecNumber evidence="15">2.7.7.2</ecNumber>
        </recommendedName>
        <alternativeName>
            <fullName evidence="15">FAD pyrophosphorylase</fullName>
        </alternativeName>
        <alternativeName>
            <fullName evidence="15">FAD synthase</fullName>
        </alternativeName>
    </domain>
</protein>
<dbReference type="RefSeq" id="WP_076168042.1">
    <property type="nucleotide sequence ID" value="NZ_MRTP01000001.1"/>
</dbReference>
<dbReference type="FunFam" id="2.40.30.30:FF:000003">
    <property type="entry name" value="Riboflavin biosynthesis protein"/>
    <property type="match status" value="1"/>
</dbReference>
<dbReference type="EMBL" id="MRTP01000001">
    <property type="protein sequence ID" value="OMF58423.1"/>
    <property type="molecule type" value="Genomic_DNA"/>
</dbReference>
<comment type="pathway">
    <text evidence="2 15">Cofactor biosynthesis; FAD biosynthesis; FAD from FMN: step 1/1.</text>
</comment>
<keyword evidence="11 15" id="KW-0067">ATP-binding</keyword>
<dbReference type="GO" id="GO:0009398">
    <property type="term" value="P:FMN biosynthetic process"/>
    <property type="evidence" value="ECO:0007669"/>
    <property type="project" value="UniProtKB-UniRule"/>
</dbReference>
<keyword evidence="8 15" id="KW-0547">Nucleotide-binding</keyword>
<accession>A0A1R1F2X8</accession>
<evidence type="ECO:0000256" key="3">
    <source>
        <dbReference type="ARBA" id="ARBA00005201"/>
    </source>
</evidence>
<dbReference type="GO" id="GO:0006747">
    <property type="term" value="P:FAD biosynthetic process"/>
    <property type="evidence" value="ECO:0007669"/>
    <property type="project" value="UniProtKB-UniRule"/>
</dbReference>
<dbReference type="InterPro" id="IPR002606">
    <property type="entry name" value="Riboflavin_kinase_bac"/>
</dbReference>
<evidence type="ECO:0000256" key="8">
    <source>
        <dbReference type="ARBA" id="ARBA00022741"/>
    </source>
</evidence>
<dbReference type="PANTHER" id="PTHR22749">
    <property type="entry name" value="RIBOFLAVIN KINASE/FMN ADENYLYLTRANSFERASE"/>
    <property type="match status" value="1"/>
</dbReference>
<dbReference type="SUPFAM" id="SSF82114">
    <property type="entry name" value="Riboflavin kinase-like"/>
    <property type="match status" value="1"/>
</dbReference>
<evidence type="ECO:0000256" key="4">
    <source>
        <dbReference type="ARBA" id="ARBA00022630"/>
    </source>
</evidence>
<evidence type="ECO:0000256" key="7">
    <source>
        <dbReference type="ARBA" id="ARBA00022695"/>
    </source>
</evidence>
<comment type="function">
    <text evidence="1">Catalyzes the phosphorylation of riboflavin to FMN followed by the adenylation of FMN to FAD.</text>
</comment>
<dbReference type="GO" id="GO:0005524">
    <property type="term" value="F:ATP binding"/>
    <property type="evidence" value="ECO:0007669"/>
    <property type="project" value="UniProtKB-UniRule"/>
</dbReference>
<dbReference type="CDD" id="cd02064">
    <property type="entry name" value="FAD_synthetase_N"/>
    <property type="match status" value="1"/>
</dbReference>
<dbReference type="Gene3D" id="2.40.30.30">
    <property type="entry name" value="Riboflavin kinase-like"/>
    <property type="match status" value="1"/>
</dbReference>
<reference evidence="17 18" key="1">
    <citation type="submission" date="2016-11" db="EMBL/GenBank/DDBJ databases">
        <title>Paenibacillus species isolates.</title>
        <authorList>
            <person name="Beno S.M."/>
        </authorList>
    </citation>
    <scope>NUCLEOTIDE SEQUENCE [LARGE SCALE GENOMIC DNA]</scope>
    <source>
        <strain evidence="17 18">FSL R5-0378</strain>
    </source>
</reference>
<dbReference type="PIRSF" id="PIRSF004491">
    <property type="entry name" value="FAD_Synth"/>
    <property type="match status" value="1"/>
</dbReference>
<keyword evidence="18" id="KW-1185">Reference proteome</keyword>
<evidence type="ECO:0000256" key="6">
    <source>
        <dbReference type="ARBA" id="ARBA00022679"/>
    </source>
</evidence>
<keyword evidence="10 15" id="KW-0274">FAD</keyword>
<comment type="caution">
    <text evidence="17">The sequence shown here is derived from an EMBL/GenBank/DDBJ whole genome shotgun (WGS) entry which is preliminary data.</text>
</comment>
<dbReference type="GO" id="GO:0008531">
    <property type="term" value="F:riboflavin kinase activity"/>
    <property type="evidence" value="ECO:0007669"/>
    <property type="project" value="UniProtKB-UniRule"/>
</dbReference>
<dbReference type="Gene3D" id="3.40.50.620">
    <property type="entry name" value="HUPs"/>
    <property type="match status" value="1"/>
</dbReference>
<evidence type="ECO:0000256" key="2">
    <source>
        <dbReference type="ARBA" id="ARBA00004726"/>
    </source>
</evidence>
<dbReference type="InterPro" id="IPR015864">
    <property type="entry name" value="FAD_synthase"/>
</dbReference>
<dbReference type="PANTHER" id="PTHR22749:SF6">
    <property type="entry name" value="RIBOFLAVIN KINASE"/>
    <property type="match status" value="1"/>
</dbReference>
<dbReference type="InterPro" id="IPR023465">
    <property type="entry name" value="Riboflavin_kinase_dom_sf"/>
</dbReference>
<evidence type="ECO:0000256" key="12">
    <source>
        <dbReference type="ARBA" id="ARBA00023268"/>
    </source>
</evidence>
<dbReference type="STRING" id="297318.BK138_07860"/>
<dbReference type="SUPFAM" id="SSF52374">
    <property type="entry name" value="Nucleotidylyl transferase"/>
    <property type="match status" value="1"/>
</dbReference>
<dbReference type="InterPro" id="IPR023468">
    <property type="entry name" value="Riboflavin_kinase"/>
</dbReference>
<evidence type="ECO:0000256" key="10">
    <source>
        <dbReference type="ARBA" id="ARBA00022827"/>
    </source>
</evidence>
<name>A0A1R1F2X8_9BACL</name>
<dbReference type="InterPro" id="IPR014729">
    <property type="entry name" value="Rossmann-like_a/b/a_fold"/>
</dbReference>
<dbReference type="UniPathway" id="UPA00277">
    <property type="reaction ID" value="UER00407"/>
</dbReference>
<evidence type="ECO:0000313" key="17">
    <source>
        <dbReference type="EMBL" id="OMF58423.1"/>
    </source>
</evidence>
<comment type="pathway">
    <text evidence="3 15">Cofactor biosynthesis; FMN biosynthesis; FMN from riboflavin (ATP route): step 1/1.</text>
</comment>
<dbReference type="UniPathway" id="UPA00276">
    <property type="reaction ID" value="UER00406"/>
</dbReference>
<evidence type="ECO:0000256" key="11">
    <source>
        <dbReference type="ARBA" id="ARBA00022840"/>
    </source>
</evidence>
<dbReference type="FunFam" id="3.40.50.620:FF:000021">
    <property type="entry name" value="Riboflavin biosynthesis protein"/>
    <property type="match status" value="1"/>
</dbReference>